<evidence type="ECO:0000313" key="3">
    <source>
        <dbReference type="Proteomes" id="UP000516093"/>
    </source>
</evidence>
<feature type="signal peptide" evidence="1">
    <location>
        <begin position="1"/>
        <end position="25"/>
    </location>
</feature>
<proteinExistence type="predicted"/>
<gene>
    <name evidence="2" type="ORF">H9L05_02785</name>
</gene>
<dbReference type="RefSeq" id="WP_187732938.1">
    <property type="nucleotide sequence ID" value="NZ_CP060784.1"/>
</dbReference>
<keyword evidence="3" id="KW-1185">Reference proteome</keyword>
<keyword evidence="1" id="KW-0732">Signal</keyword>
<dbReference type="AlphaFoldDB" id="A0A7H0GWM9"/>
<organism evidence="2 3">
    <name type="scientific">Hymenobacter qilianensis</name>
    <dbReference type="NCBI Taxonomy" id="1385715"/>
    <lineage>
        <taxon>Bacteria</taxon>
        <taxon>Pseudomonadati</taxon>
        <taxon>Bacteroidota</taxon>
        <taxon>Cytophagia</taxon>
        <taxon>Cytophagales</taxon>
        <taxon>Hymenobacteraceae</taxon>
        <taxon>Hymenobacter</taxon>
    </lineage>
</organism>
<dbReference type="EMBL" id="CP060784">
    <property type="protein sequence ID" value="QNP52695.1"/>
    <property type="molecule type" value="Genomic_DNA"/>
</dbReference>
<evidence type="ECO:0000256" key="1">
    <source>
        <dbReference type="SAM" id="SignalP"/>
    </source>
</evidence>
<evidence type="ECO:0008006" key="4">
    <source>
        <dbReference type="Google" id="ProtNLM"/>
    </source>
</evidence>
<protein>
    <recommendedName>
        <fullName evidence="4">RagB/SusD family nutrient uptake outer membrane protein</fullName>
    </recommendedName>
</protein>
<reference evidence="2 3" key="1">
    <citation type="submission" date="2020-08" db="EMBL/GenBank/DDBJ databases">
        <title>Genome sequence of Hymenobacter qilianensis JCM 19763T.</title>
        <authorList>
            <person name="Hyun D.-W."/>
            <person name="Bae J.-W."/>
        </authorList>
    </citation>
    <scope>NUCLEOTIDE SEQUENCE [LARGE SCALE GENOMIC DNA]</scope>
    <source>
        <strain evidence="2 3">JCM 19763</strain>
    </source>
</reference>
<evidence type="ECO:0000313" key="2">
    <source>
        <dbReference type="EMBL" id="QNP52695.1"/>
    </source>
</evidence>
<dbReference type="Proteomes" id="UP000516093">
    <property type="component" value="Chromosome"/>
</dbReference>
<accession>A0A7H0GWM9</accession>
<feature type="chain" id="PRO_5028940122" description="RagB/SusD family nutrient uptake outer membrane protein" evidence="1">
    <location>
        <begin position="26"/>
        <end position="54"/>
    </location>
</feature>
<dbReference type="KEGG" id="hqi:H9L05_02785"/>
<name>A0A7H0GWM9_9BACT</name>
<sequence>MKYPKILSIALVSAGLIFPSCDSFFDVNDDPNNITVARATEILPAATTNIGFMG</sequence>